<name>A0A921EL26_LACJH</name>
<dbReference type="InterPro" id="IPR004341">
    <property type="entry name" value="CAT_RNA-bd_dom"/>
</dbReference>
<dbReference type="NCBIfam" id="TIGR00830">
    <property type="entry name" value="PTBA"/>
    <property type="match status" value="1"/>
</dbReference>
<dbReference type="InterPro" id="IPR003352">
    <property type="entry name" value="PTS_EIIC"/>
</dbReference>
<dbReference type="InterPro" id="IPR036650">
    <property type="entry name" value="CAT_RNA-bd_dom_sf"/>
</dbReference>
<evidence type="ECO:0000313" key="15">
    <source>
        <dbReference type="Proteomes" id="UP000732527"/>
    </source>
</evidence>
<feature type="transmembrane region" description="Helical" evidence="10">
    <location>
        <begin position="358"/>
        <end position="384"/>
    </location>
</feature>
<dbReference type="InterPro" id="IPR050558">
    <property type="entry name" value="PTS_Sugar-Specific_Components"/>
</dbReference>
<keyword evidence="2" id="KW-0813">Transport</keyword>
<evidence type="ECO:0000313" key="14">
    <source>
        <dbReference type="EMBL" id="HJE50174.1"/>
    </source>
</evidence>
<keyword evidence="8 10" id="KW-1133">Transmembrane helix</keyword>
<evidence type="ECO:0000259" key="13">
    <source>
        <dbReference type="PROSITE" id="PS51372"/>
    </source>
</evidence>
<keyword evidence="5" id="KW-0808">Transferase</keyword>
<evidence type="ECO:0000259" key="12">
    <source>
        <dbReference type="PROSITE" id="PS51103"/>
    </source>
</evidence>
<dbReference type="GO" id="GO:0005886">
    <property type="term" value="C:plasma membrane"/>
    <property type="evidence" value="ECO:0007669"/>
    <property type="project" value="UniProtKB-SubCell"/>
</dbReference>
<feature type="domain" description="PRD" evidence="13">
    <location>
        <begin position="169"/>
        <end position="289"/>
    </location>
</feature>
<evidence type="ECO:0000256" key="7">
    <source>
        <dbReference type="ARBA" id="ARBA00022692"/>
    </source>
</evidence>
<dbReference type="SMART" id="SM01061">
    <property type="entry name" value="CAT_RBD"/>
    <property type="match status" value="1"/>
</dbReference>
<dbReference type="GO" id="GO:0015771">
    <property type="term" value="P:trehalose transport"/>
    <property type="evidence" value="ECO:0007669"/>
    <property type="project" value="TreeGrafter"/>
</dbReference>
<dbReference type="SUPFAM" id="SSF63520">
    <property type="entry name" value="PTS-regulatory domain, PRD"/>
    <property type="match status" value="2"/>
</dbReference>
<protein>
    <submittedName>
        <fullName evidence="14">Glucose PTS transporter subunit IIA</fullName>
    </submittedName>
</protein>
<dbReference type="InterPro" id="IPR013013">
    <property type="entry name" value="PTS_EIIC_1"/>
</dbReference>
<dbReference type="AlphaFoldDB" id="A0A921EL26"/>
<feature type="transmembrane region" description="Helical" evidence="10">
    <location>
        <begin position="497"/>
        <end position="518"/>
    </location>
</feature>
<keyword evidence="6" id="KW-0598">Phosphotransferase system</keyword>
<reference evidence="14" key="1">
    <citation type="journal article" date="2021" name="PeerJ">
        <title>Extensive microbial diversity within the chicken gut microbiome revealed by metagenomics and culture.</title>
        <authorList>
            <person name="Gilroy R."/>
            <person name="Ravi A."/>
            <person name="Getino M."/>
            <person name="Pursley I."/>
            <person name="Horton D.L."/>
            <person name="Alikhan N.F."/>
            <person name="Baker D."/>
            <person name="Gharbi K."/>
            <person name="Hall N."/>
            <person name="Watson M."/>
            <person name="Adriaenssens E.M."/>
            <person name="Foster-Nyarko E."/>
            <person name="Jarju S."/>
            <person name="Secka A."/>
            <person name="Antonio M."/>
            <person name="Oren A."/>
            <person name="Chaudhuri R.R."/>
            <person name="La Ragione R."/>
            <person name="Hildebrand F."/>
            <person name="Pallen M.J."/>
        </authorList>
    </citation>
    <scope>NUCLEOTIDE SEQUENCE</scope>
    <source>
        <strain evidence="14">CHK192-2623</strain>
    </source>
</reference>
<comment type="subcellular location">
    <subcellularLocation>
        <location evidence="1">Cell membrane</location>
        <topology evidence="1">Multi-pass membrane protein</topology>
    </subcellularLocation>
</comment>
<accession>A0A921EL26</accession>
<dbReference type="PROSITE" id="PS00371">
    <property type="entry name" value="PTS_EIIA_TYPE_1_HIS"/>
    <property type="match status" value="1"/>
</dbReference>
<feature type="transmembrane region" description="Helical" evidence="10">
    <location>
        <begin position="428"/>
        <end position="447"/>
    </location>
</feature>
<dbReference type="Pfam" id="PF00358">
    <property type="entry name" value="PTS_EIIA_1"/>
    <property type="match status" value="1"/>
</dbReference>
<dbReference type="GO" id="GO:0003723">
    <property type="term" value="F:RNA binding"/>
    <property type="evidence" value="ECO:0007669"/>
    <property type="project" value="InterPro"/>
</dbReference>
<dbReference type="GO" id="GO:0006355">
    <property type="term" value="P:regulation of DNA-templated transcription"/>
    <property type="evidence" value="ECO:0007669"/>
    <property type="project" value="InterPro"/>
</dbReference>
<dbReference type="Pfam" id="PF02378">
    <property type="entry name" value="PTS_EIIC"/>
    <property type="match status" value="1"/>
</dbReference>
<dbReference type="GO" id="GO:0090589">
    <property type="term" value="F:protein-phosphocysteine-trehalose phosphotransferase system transporter activity"/>
    <property type="evidence" value="ECO:0007669"/>
    <property type="project" value="TreeGrafter"/>
</dbReference>
<keyword evidence="7 10" id="KW-0812">Transmembrane</keyword>
<keyword evidence="9 10" id="KW-0472">Membrane</keyword>
<dbReference type="Proteomes" id="UP000732527">
    <property type="component" value="Unassembled WGS sequence"/>
</dbReference>
<dbReference type="SUPFAM" id="SSF50151">
    <property type="entry name" value="SacY-like RNA-binding domain"/>
    <property type="match status" value="1"/>
</dbReference>
<dbReference type="PROSITE" id="PS51372">
    <property type="entry name" value="PRD_2"/>
    <property type="match status" value="2"/>
</dbReference>
<dbReference type="Gene3D" id="2.70.70.10">
    <property type="entry name" value="Glucose Permease (Domain IIA)"/>
    <property type="match status" value="1"/>
</dbReference>
<dbReference type="Gene3D" id="2.30.24.10">
    <property type="entry name" value="CAT RNA-binding domain"/>
    <property type="match status" value="1"/>
</dbReference>
<sequence length="723" mass="78973">MIFLKTFNNSAALVQDDQGQEQVVLGKGVGFGLKKGDKIDESKIERRFIANSHQDEVNQVKEINASTIDLTNKVIQMVEPLLNVKFNDFQHLALADHIDFALSRIEDNIDISAANIRWEVKNLFPKEYKISEKVIALINKEMKVNLPVSESTFMTYHFVNAASDNDQVQETVEISEFISGIIDIIQYKYRMDLATESFNYSRFITHLRVLLVRLLRNKHHKSGELDGSLLGFMKIKYNHAYDTAEQIATYLHSKKVLFDIFNGTFLHSQVHATFLGIPIISMNYTSTVIPIILAVWFASIIEKWCKKWIPTVVKTFLVPFVTLLIVVPLTFLIIGPIATWIGNALAAMTSAIYGFSPVLAGVLLGVFWQVFVIFGVHWGFVAVMMSNVAAMGYDQILGLSLGASFAQIGVVLAILLQTKDQKLKGIALPAFISGIFGVTEPAIYGVTLPRKKPFILSCTAAGVGGGLIGFFGTRMYMMGGFSIPATIGPKGGVDMSVYGLMIAMAVSFVLGFVLQIALGKKSVDADYDEKQAKAVQEVANQADVIAKAAPASNTDLNVSTELVSPLDGELLPLSEVKDEVFSSGAMGEGVAIEPSQGVLHAPDDGRVVMTFPTGHAIGMKTKDGAEILMHIGMDTVNLQGKGFETLVDKGDEVKAGDELVNFDIDEIHSAGYIVTTPIVVTNSKDYEKVSVVRQGEVKVGQEILDLEGATEKEASTNENPQIA</sequence>
<dbReference type="PANTHER" id="PTHR30175:SF1">
    <property type="entry name" value="PTS SYSTEM ARBUTIN-, CELLOBIOSE-, AND SALICIN-SPECIFIC EIIBC COMPONENT-RELATED"/>
    <property type="match status" value="1"/>
</dbReference>
<evidence type="ECO:0000256" key="2">
    <source>
        <dbReference type="ARBA" id="ARBA00022448"/>
    </source>
</evidence>
<dbReference type="Pfam" id="PF03123">
    <property type="entry name" value="CAT_RBD"/>
    <property type="match status" value="1"/>
</dbReference>
<evidence type="ECO:0000256" key="8">
    <source>
        <dbReference type="ARBA" id="ARBA00022989"/>
    </source>
</evidence>
<evidence type="ECO:0000259" key="11">
    <source>
        <dbReference type="PROSITE" id="PS51093"/>
    </source>
</evidence>
<proteinExistence type="predicted"/>
<feature type="domain" description="PTS EIIA type-1" evidence="11">
    <location>
        <begin position="578"/>
        <end position="682"/>
    </location>
</feature>
<dbReference type="EMBL" id="DYYQ01000056">
    <property type="protein sequence ID" value="HJE50174.1"/>
    <property type="molecule type" value="Genomic_DNA"/>
</dbReference>
<dbReference type="GO" id="GO:0009401">
    <property type="term" value="P:phosphoenolpyruvate-dependent sugar phosphotransferase system"/>
    <property type="evidence" value="ECO:0007669"/>
    <property type="project" value="UniProtKB-KW"/>
</dbReference>
<keyword evidence="4" id="KW-0762">Sugar transport</keyword>
<feature type="transmembrane region" description="Helical" evidence="10">
    <location>
        <begin position="396"/>
        <end position="416"/>
    </location>
</feature>
<dbReference type="PROSITE" id="PS51103">
    <property type="entry name" value="PTS_EIIC_TYPE_1"/>
    <property type="match status" value="1"/>
</dbReference>
<feature type="domain" description="PRD" evidence="13">
    <location>
        <begin position="62"/>
        <end position="168"/>
    </location>
</feature>
<organism evidence="14 15">
    <name type="scientific">Lactobacillus johnsonii</name>
    <dbReference type="NCBI Taxonomy" id="33959"/>
    <lineage>
        <taxon>Bacteria</taxon>
        <taxon>Bacillati</taxon>
        <taxon>Bacillota</taxon>
        <taxon>Bacilli</taxon>
        <taxon>Lactobacillales</taxon>
        <taxon>Lactobacillaceae</taxon>
        <taxon>Lactobacillus</taxon>
    </lineage>
</organism>
<feature type="transmembrane region" description="Helical" evidence="10">
    <location>
        <begin position="454"/>
        <end position="477"/>
    </location>
</feature>
<feature type="transmembrane region" description="Helical" evidence="10">
    <location>
        <begin position="316"/>
        <end position="338"/>
    </location>
</feature>
<evidence type="ECO:0000256" key="5">
    <source>
        <dbReference type="ARBA" id="ARBA00022679"/>
    </source>
</evidence>
<evidence type="ECO:0000256" key="1">
    <source>
        <dbReference type="ARBA" id="ARBA00004651"/>
    </source>
</evidence>
<evidence type="ECO:0000256" key="6">
    <source>
        <dbReference type="ARBA" id="ARBA00022683"/>
    </source>
</evidence>
<dbReference type="InterPro" id="IPR011608">
    <property type="entry name" value="PRD"/>
</dbReference>
<keyword evidence="3" id="KW-1003">Cell membrane</keyword>
<feature type="domain" description="PTS EIIC type-1" evidence="12">
    <location>
        <begin position="159"/>
        <end position="530"/>
    </location>
</feature>
<dbReference type="InterPro" id="IPR011055">
    <property type="entry name" value="Dup_hybrid_motif"/>
</dbReference>
<dbReference type="InterPro" id="IPR036634">
    <property type="entry name" value="PRD_sf"/>
</dbReference>
<gene>
    <name evidence="14" type="ORF">K8V69_08465</name>
</gene>
<dbReference type="PROSITE" id="PS51093">
    <property type="entry name" value="PTS_EIIA_TYPE_1"/>
    <property type="match status" value="1"/>
</dbReference>
<dbReference type="FunFam" id="2.70.70.10:FF:000001">
    <property type="entry name" value="PTS system glucose-specific IIA component"/>
    <property type="match status" value="1"/>
</dbReference>
<reference evidence="14" key="2">
    <citation type="submission" date="2021-09" db="EMBL/GenBank/DDBJ databases">
        <authorList>
            <person name="Gilroy R."/>
        </authorList>
    </citation>
    <scope>NUCLEOTIDE SEQUENCE</scope>
    <source>
        <strain evidence="14">CHK192-2623</strain>
    </source>
</reference>
<dbReference type="Pfam" id="PF00874">
    <property type="entry name" value="PRD"/>
    <property type="match status" value="2"/>
</dbReference>
<feature type="transmembrane region" description="Helical" evidence="10">
    <location>
        <begin position="284"/>
        <end position="304"/>
    </location>
</feature>
<evidence type="ECO:0000256" key="9">
    <source>
        <dbReference type="ARBA" id="ARBA00023136"/>
    </source>
</evidence>
<dbReference type="InterPro" id="IPR001127">
    <property type="entry name" value="PTS_EIIA_1_perm"/>
</dbReference>
<comment type="caution">
    <text evidence="14">The sequence shown here is derived from an EMBL/GenBank/DDBJ whole genome shotgun (WGS) entry which is preliminary data.</text>
</comment>
<evidence type="ECO:0000256" key="3">
    <source>
        <dbReference type="ARBA" id="ARBA00022475"/>
    </source>
</evidence>
<evidence type="ECO:0000256" key="10">
    <source>
        <dbReference type="SAM" id="Phobius"/>
    </source>
</evidence>
<dbReference type="SUPFAM" id="SSF51261">
    <property type="entry name" value="Duplicated hybrid motif"/>
    <property type="match status" value="1"/>
</dbReference>
<dbReference type="PANTHER" id="PTHR30175">
    <property type="entry name" value="PHOSPHOTRANSFERASE SYSTEM TRANSPORT PROTEIN"/>
    <property type="match status" value="1"/>
</dbReference>
<dbReference type="GO" id="GO:0008982">
    <property type="term" value="F:protein-N(PI)-phosphohistidine-sugar phosphotransferase activity"/>
    <property type="evidence" value="ECO:0007669"/>
    <property type="project" value="InterPro"/>
</dbReference>
<evidence type="ECO:0000256" key="4">
    <source>
        <dbReference type="ARBA" id="ARBA00022597"/>
    </source>
</evidence>
<dbReference type="Gene3D" id="1.10.1790.10">
    <property type="entry name" value="PRD domain"/>
    <property type="match status" value="2"/>
</dbReference>